<dbReference type="PANTHER" id="PTHR48069:SF3">
    <property type="entry name" value="DIHYDROFOLATE REDUCTASE"/>
    <property type="match status" value="1"/>
</dbReference>
<keyword evidence="6 8" id="KW-0560">Oxidoreductase</keyword>
<proteinExistence type="inferred from homology"/>
<comment type="pathway">
    <text evidence="1 8">Cofactor biosynthesis; tetrahydrofolate biosynthesis; 5,6,7,8-tetrahydrofolate from 7,8-dihydrofolate: step 1/1.</text>
</comment>
<gene>
    <name evidence="10" type="primary">folA</name>
    <name evidence="10" type="ORF">OLW01_12035</name>
</gene>
<dbReference type="PROSITE" id="PS51330">
    <property type="entry name" value="DHFR_2"/>
    <property type="match status" value="1"/>
</dbReference>
<evidence type="ECO:0000256" key="1">
    <source>
        <dbReference type="ARBA" id="ARBA00004903"/>
    </source>
</evidence>
<evidence type="ECO:0000256" key="3">
    <source>
        <dbReference type="ARBA" id="ARBA00012856"/>
    </source>
</evidence>
<dbReference type="EC" id="1.5.1.3" evidence="3 8"/>
<keyword evidence="4 8" id="KW-0554">One-carbon metabolism</keyword>
<dbReference type="PRINTS" id="PR00070">
    <property type="entry name" value="DHFR"/>
</dbReference>
<dbReference type="PIRSF" id="PIRSF000194">
    <property type="entry name" value="DHFR"/>
    <property type="match status" value="1"/>
</dbReference>
<keyword evidence="11" id="KW-1185">Reference proteome</keyword>
<dbReference type="EMBL" id="CP109965">
    <property type="protein sequence ID" value="WAJ69871.1"/>
    <property type="molecule type" value="Genomic_DNA"/>
</dbReference>
<dbReference type="NCBIfam" id="NF008037">
    <property type="entry name" value="PRK10769.1"/>
    <property type="match status" value="1"/>
</dbReference>
<evidence type="ECO:0000256" key="4">
    <source>
        <dbReference type="ARBA" id="ARBA00022563"/>
    </source>
</evidence>
<dbReference type="Gene3D" id="3.40.430.10">
    <property type="entry name" value="Dihydrofolate Reductase, subunit A"/>
    <property type="match status" value="1"/>
</dbReference>
<name>A0ABY7AMH9_9ALTE</name>
<evidence type="ECO:0000313" key="11">
    <source>
        <dbReference type="Proteomes" id="UP001163726"/>
    </source>
</evidence>
<evidence type="ECO:0000259" key="9">
    <source>
        <dbReference type="PROSITE" id="PS51330"/>
    </source>
</evidence>
<comment type="catalytic activity">
    <reaction evidence="8">
        <text>(6S)-5,6,7,8-tetrahydrofolate + NADP(+) = 7,8-dihydrofolate + NADPH + H(+)</text>
        <dbReference type="Rhea" id="RHEA:15009"/>
        <dbReference type="ChEBI" id="CHEBI:15378"/>
        <dbReference type="ChEBI" id="CHEBI:57451"/>
        <dbReference type="ChEBI" id="CHEBI:57453"/>
        <dbReference type="ChEBI" id="CHEBI:57783"/>
        <dbReference type="ChEBI" id="CHEBI:58349"/>
        <dbReference type="EC" id="1.5.1.3"/>
    </reaction>
</comment>
<organism evidence="10 11">
    <name type="scientific">Catenovulum adriaticum</name>
    <dbReference type="NCBI Taxonomy" id="2984846"/>
    <lineage>
        <taxon>Bacteria</taxon>
        <taxon>Pseudomonadati</taxon>
        <taxon>Pseudomonadota</taxon>
        <taxon>Gammaproteobacteria</taxon>
        <taxon>Alteromonadales</taxon>
        <taxon>Alteromonadaceae</taxon>
        <taxon>Catenovulum</taxon>
    </lineage>
</organism>
<reference evidence="10" key="1">
    <citation type="submission" date="2022-10" db="EMBL/GenBank/DDBJ databases">
        <title>Catenovulum adriacola sp. nov. isolated in the Harbour of Susak.</title>
        <authorList>
            <person name="Schoch T."/>
            <person name="Reich S.J."/>
            <person name="Stoeferle S."/>
            <person name="Flaiz M."/>
            <person name="Kazda M."/>
            <person name="Riedel C.U."/>
            <person name="Duerre P."/>
        </authorList>
    </citation>
    <scope>NUCLEOTIDE SEQUENCE</scope>
    <source>
        <strain evidence="10">TS8</strain>
    </source>
</reference>
<evidence type="ECO:0000256" key="8">
    <source>
        <dbReference type="PIRNR" id="PIRNR000194"/>
    </source>
</evidence>
<dbReference type="Pfam" id="PF00186">
    <property type="entry name" value="DHFR_1"/>
    <property type="match status" value="1"/>
</dbReference>
<dbReference type="PANTHER" id="PTHR48069">
    <property type="entry name" value="DIHYDROFOLATE REDUCTASE"/>
    <property type="match status" value="1"/>
</dbReference>
<dbReference type="Proteomes" id="UP001163726">
    <property type="component" value="Chromosome"/>
</dbReference>
<evidence type="ECO:0000256" key="6">
    <source>
        <dbReference type="ARBA" id="ARBA00023002"/>
    </source>
</evidence>
<dbReference type="CDD" id="cd00209">
    <property type="entry name" value="DHFR"/>
    <property type="match status" value="1"/>
</dbReference>
<evidence type="ECO:0000313" key="10">
    <source>
        <dbReference type="EMBL" id="WAJ69871.1"/>
    </source>
</evidence>
<keyword evidence="5 8" id="KW-0521">NADP</keyword>
<sequence length="169" mass="19073">MISMIAAMTPEYVIGKNNQMLWHLPADFKFFKQTTLGKPIIMGRKTFESIGRPLPGRLNIIMSKGKESPHPDVMLVNTVDEAIQAAQAELKNSNTNEIMVIGGGVIYKLFLPLADRLYITEVNTKIEGDAYFPEIDKNSWQEVERTLGEVDEKNKLAHQFITYQKIAAC</sequence>
<protein>
    <recommendedName>
        <fullName evidence="3 8">Dihydrofolate reductase</fullName>
        <ecNumber evidence="3 8">1.5.1.3</ecNumber>
    </recommendedName>
</protein>
<evidence type="ECO:0000256" key="5">
    <source>
        <dbReference type="ARBA" id="ARBA00022857"/>
    </source>
</evidence>
<evidence type="ECO:0000256" key="7">
    <source>
        <dbReference type="ARBA" id="ARBA00025067"/>
    </source>
</evidence>
<comment type="similarity">
    <text evidence="2 8">Belongs to the dihydrofolate reductase family.</text>
</comment>
<dbReference type="RefSeq" id="WP_268074165.1">
    <property type="nucleotide sequence ID" value="NZ_CP109965.1"/>
</dbReference>
<evidence type="ECO:0000256" key="2">
    <source>
        <dbReference type="ARBA" id="ARBA00009539"/>
    </source>
</evidence>
<dbReference type="InterPro" id="IPR012259">
    <property type="entry name" value="DHFR"/>
</dbReference>
<dbReference type="SUPFAM" id="SSF53597">
    <property type="entry name" value="Dihydrofolate reductase-like"/>
    <property type="match status" value="1"/>
</dbReference>
<dbReference type="InterPro" id="IPR001796">
    <property type="entry name" value="DHFR_dom"/>
</dbReference>
<accession>A0ABY7AMH9</accession>
<feature type="domain" description="DHFR" evidence="9">
    <location>
        <begin position="1"/>
        <end position="165"/>
    </location>
</feature>
<dbReference type="InterPro" id="IPR024072">
    <property type="entry name" value="DHFR-like_dom_sf"/>
</dbReference>
<comment type="function">
    <text evidence="7 8">Key enzyme in folate metabolism. Catalyzes an essential reaction for de novo glycine and purine synthesis, and for DNA precursor synthesis.</text>
</comment>